<proteinExistence type="predicted"/>
<name>A0ABR1W5Y2_9PEZI</name>
<dbReference type="PANTHER" id="PTHR45789:SF2">
    <property type="entry name" value="FI18025P1"/>
    <property type="match status" value="1"/>
</dbReference>
<evidence type="ECO:0000256" key="2">
    <source>
        <dbReference type="ARBA" id="ARBA00023242"/>
    </source>
</evidence>
<comment type="caution">
    <text evidence="5">The sequence shown here is derived from an EMBL/GenBank/DDBJ whole genome shotgun (WGS) entry which is preliminary data.</text>
</comment>
<dbReference type="EMBL" id="JAQQWL010000003">
    <property type="protein sequence ID" value="KAK8078896.1"/>
    <property type="molecule type" value="Genomic_DNA"/>
</dbReference>
<evidence type="ECO:0000313" key="6">
    <source>
        <dbReference type="Proteomes" id="UP001480595"/>
    </source>
</evidence>
<evidence type="ECO:0000259" key="4">
    <source>
        <dbReference type="PROSITE" id="PS50118"/>
    </source>
</evidence>
<dbReference type="Pfam" id="PF00505">
    <property type="entry name" value="HMG_box"/>
    <property type="match status" value="1"/>
</dbReference>
<dbReference type="Proteomes" id="UP001480595">
    <property type="component" value="Unassembled WGS sequence"/>
</dbReference>
<gene>
    <name evidence="5" type="ORF">PG994_002703</name>
</gene>
<dbReference type="SUPFAM" id="SSF47095">
    <property type="entry name" value="HMG-box"/>
    <property type="match status" value="1"/>
</dbReference>
<dbReference type="InterPro" id="IPR051356">
    <property type="entry name" value="SOX/SOX-like_TF"/>
</dbReference>
<reference evidence="5 6" key="1">
    <citation type="submission" date="2023-01" db="EMBL/GenBank/DDBJ databases">
        <title>Analysis of 21 Apiospora genomes using comparative genomics revels a genus with tremendous synthesis potential of carbohydrate active enzymes and secondary metabolites.</title>
        <authorList>
            <person name="Sorensen T."/>
        </authorList>
    </citation>
    <scope>NUCLEOTIDE SEQUENCE [LARGE SCALE GENOMIC DNA]</scope>
    <source>
        <strain evidence="5 6">CBS 135458</strain>
    </source>
</reference>
<feature type="domain" description="HMG box" evidence="4">
    <location>
        <begin position="25"/>
        <end position="94"/>
    </location>
</feature>
<protein>
    <recommendedName>
        <fullName evidence="4">HMG box domain-containing protein</fullName>
    </recommendedName>
</protein>
<evidence type="ECO:0000313" key="5">
    <source>
        <dbReference type="EMBL" id="KAK8078896.1"/>
    </source>
</evidence>
<keyword evidence="6" id="KW-1185">Reference proteome</keyword>
<dbReference type="SMART" id="SM00398">
    <property type="entry name" value="HMG"/>
    <property type="match status" value="1"/>
</dbReference>
<dbReference type="PANTHER" id="PTHR45789">
    <property type="entry name" value="FI18025P1"/>
    <property type="match status" value="1"/>
</dbReference>
<dbReference type="PROSITE" id="PS50118">
    <property type="entry name" value="HMG_BOX_2"/>
    <property type="match status" value="1"/>
</dbReference>
<feature type="DNA-binding region" description="HMG box" evidence="3">
    <location>
        <begin position="25"/>
        <end position="94"/>
    </location>
</feature>
<organism evidence="5 6">
    <name type="scientific">Apiospora phragmitis</name>
    <dbReference type="NCBI Taxonomy" id="2905665"/>
    <lineage>
        <taxon>Eukaryota</taxon>
        <taxon>Fungi</taxon>
        <taxon>Dikarya</taxon>
        <taxon>Ascomycota</taxon>
        <taxon>Pezizomycotina</taxon>
        <taxon>Sordariomycetes</taxon>
        <taxon>Xylariomycetidae</taxon>
        <taxon>Amphisphaeriales</taxon>
        <taxon>Apiosporaceae</taxon>
        <taxon>Apiospora</taxon>
    </lineage>
</organism>
<dbReference type="RefSeq" id="XP_066719967.1">
    <property type="nucleotide sequence ID" value="XM_066854112.1"/>
</dbReference>
<sequence>MEAYVHRSSEVRHQEQARFASCGRIKKPLNAFMLWRRANRDRVRAVSHQEDPRRNFSTICGELWLVESTAVRVQFKEWAEIEKRNHMVAFSNDKPGGSRNVAAKRRRLRTGPQAALVLDGPTDSGQKE</sequence>
<keyword evidence="2 3" id="KW-0539">Nucleus</keyword>
<dbReference type="Gene3D" id="1.10.30.10">
    <property type="entry name" value="High mobility group box domain"/>
    <property type="match status" value="1"/>
</dbReference>
<keyword evidence="1 3" id="KW-0238">DNA-binding</keyword>
<evidence type="ECO:0000256" key="1">
    <source>
        <dbReference type="ARBA" id="ARBA00023125"/>
    </source>
</evidence>
<dbReference type="GeneID" id="92087175"/>
<accession>A0ABR1W5Y2</accession>
<dbReference type="InterPro" id="IPR036910">
    <property type="entry name" value="HMG_box_dom_sf"/>
</dbReference>
<evidence type="ECO:0000256" key="3">
    <source>
        <dbReference type="PROSITE-ProRule" id="PRU00267"/>
    </source>
</evidence>
<dbReference type="InterPro" id="IPR009071">
    <property type="entry name" value="HMG_box_dom"/>
</dbReference>